<accession>A0A6J7D311</accession>
<dbReference type="AlphaFoldDB" id="A0A6J7D311"/>
<organism evidence="2">
    <name type="scientific">freshwater metagenome</name>
    <dbReference type="NCBI Taxonomy" id="449393"/>
    <lineage>
        <taxon>unclassified sequences</taxon>
        <taxon>metagenomes</taxon>
        <taxon>ecological metagenomes</taxon>
    </lineage>
</organism>
<reference evidence="2" key="1">
    <citation type="submission" date="2020-05" db="EMBL/GenBank/DDBJ databases">
        <authorList>
            <person name="Chiriac C."/>
            <person name="Salcher M."/>
            <person name="Ghai R."/>
            <person name="Kavagutti S V."/>
        </authorList>
    </citation>
    <scope>NUCLEOTIDE SEQUENCE</scope>
</reference>
<evidence type="ECO:0000256" key="1">
    <source>
        <dbReference type="SAM" id="MobiDB-lite"/>
    </source>
</evidence>
<protein>
    <submittedName>
        <fullName evidence="2">Unannotated protein</fullName>
    </submittedName>
</protein>
<evidence type="ECO:0000313" key="2">
    <source>
        <dbReference type="EMBL" id="CAB4864716.1"/>
    </source>
</evidence>
<feature type="region of interest" description="Disordered" evidence="1">
    <location>
        <begin position="51"/>
        <end position="105"/>
    </location>
</feature>
<proteinExistence type="predicted"/>
<sequence>MKQISPPLRIALVAVLLLLVLWFVALRPKSDGGDAPLPTQGLNNAVTNAQQATDAANGSAAKSEQAAADAANGTSTQPAAQPTTTPPTGAAGQDPAQTGAQSDDRAFPEQAALVAALERGDVVVLVFRNTSTVSSAVVRASGDAVAGHERVVLHVAPIGQVGAYPGFTTSAKVAQAPTVLVIAPSRRVQPIVGYTTAAEIAQAIVDVRRARVAG</sequence>
<dbReference type="EMBL" id="CAFBLQ010000031">
    <property type="protein sequence ID" value="CAB4864716.1"/>
    <property type="molecule type" value="Genomic_DNA"/>
</dbReference>
<gene>
    <name evidence="2" type="ORF">UFOPK3423_00427</name>
</gene>
<name>A0A6J7D311_9ZZZZ</name>
<feature type="compositionally biased region" description="Low complexity" evidence="1">
    <location>
        <begin position="55"/>
        <end position="97"/>
    </location>
</feature>